<keyword evidence="3" id="KW-1185">Reference proteome</keyword>
<evidence type="ECO:0000313" key="3">
    <source>
        <dbReference type="Proteomes" id="UP001152320"/>
    </source>
</evidence>
<evidence type="ECO:0000313" key="2">
    <source>
        <dbReference type="EMBL" id="KAJ8050940.1"/>
    </source>
</evidence>
<comment type="caution">
    <text evidence="2">The sequence shown here is derived from an EMBL/GenBank/DDBJ whole genome shotgun (WGS) entry which is preliminary data.</text>
</comment>
<gene>
    <name evidence="2" type="ORF">HOLleu_04328</name>
</gene>
<evidence type="ECO:0000256" key="1">
    <source>
        <dbReference type="SAM" id="SignalP"/>
    </source>
</evidence>
<feature type="chain" id="PRO_5040346189" evidence="1">
    <location>
        <begin position="24"/>
        <end position="306"/>
    </location>
</feature>
<dbReference type="Proteomes" id="UP001152320">
    <property type="component" value="Chromosome 1"/>
</dbReference>
<proteinExistence type="predicted"/>
<organism evidence="2 3">
    <name type="scientific">Holothuria leucospilota</name>
    <name type="common">Black long sea cucumber</name>
    <name type="synonym">Mertensiothuria leucospilota</name>
    <dbReference type="NCBI Taxonomy" id="206669"/>
    <lineage>
        <taxon>Eukaryota</taxon>
        <taxon>Metazoa</taxon>
        <taxon>Echinodermata</taxon>
        <taxon>Eleutherozoa</taxon>
        <taxon>Echinozoa</taxon>
        <taxon>Holothuroidea</taxon>
        <taxon>Aspidochirotacea</taxon>
        <taxon>Aspidochirotida</taxon>
        <taxon>Holothuriidae</taxon>
        <taxon>Holothuria</taxon>
    </lineage>
</organism>
<feature type="signal peptide" evidence="1">
    <location>
        <begin position="1"/>
        <end position="23"/>
    </location>
</feature>
<dbReference type="EMBL" id="JAIZAY010000001">
    <property type="protein sequence ID" value="KAJ8050940.1"/>
    <property type="molecule type" value="Genomic_DNA"/>
</dbReference>
<name>A0A9Q1HLT5_HOLLE</name>
<protein>
    <submittedName>
        <fullName evidence="2">Uncharacterized protein</fullName>
    </submittedName>
</protein>
<accession>A0A9Q1HLT5</accession>
<keyword evidence="1" id="KW-0732">Signal</keyword>
<dbReference type="AlphaFoldDB" id="A0A9Q1HLT5"/>
<reference evidence="2" key="1">
    <citation type="submission" date="2021-10" db="EMBL/GenBank/DDBJ databases">
        <title>Tropical sea cucumber genome reveals ecological adaptation and Cuvierian tubules defense mechanism.</title>
        <authorList>
            <person name="Chen T."/>
        </authorList>
    </citation>
    <scope>NUCLEOTIDE SEQUENCE</scope>
    <source>
        <strain evidence="2">Nanhai2018</strain>
        <tissue evidence="2">Muscle</tissue>
    </source>
</reference>
<sequence length="306" mass="35336">MIPVIQSWFLFLSLWLISHLAEATISENIVHNIRWDGYIAYMPVDRRLVQDRLDSWYNSISNVCGGPRLYLPEEPVFPDILNKDQHVVYFDTGYVKHHDFEDFPDKSVSVNGLEFAVVIPLLADHPKGHPKYSLALSKFYQRDRGDFPQPNLAFPYIPVDVLKMNETNVYMRNGDDEMKVSYERLVNPCEPAIEVSRHELDEFITQEFQLGVPEPDFSFCDRHPSENQVCQTLQSIRCDLHRSSPNICQSSWNSEERMVCFASAQVTRIDKWFRDFMMLGNGPAEVIASDSLTGNFSLGLKYPCLE</sequence>